<dbReference type="AlphaFoldDB" id="A0A0F9YFQ8"/>
<protein>
    <submittedName>
        <fullName evidence="1">Uncharacterized protein</fullName>
    </submittedName>
</protein>
<sequence length="67" mass="7756">MNTEYKFYCKKCNNLTHQIGFYGFLKKEGDSVSKGNLVSFDCTNRRCEHFGKIIKVKLSELISSIDK</sequence>
<organism evidence="1 2">
    <name type="scientific">Candidatus Nomurabacteria bacterium GW2011_GWF1_31_48</name>
    <dbReference type="NCBI Taxonomy" id="1618767"/>
    <lineage>
        <taxon>Bacteria</taxon>
        <taxon>Candidatus Nomuraibacteriota</taxon>
    </lineage>
</organism>
<gene>
    <name evidence="1" type="ORF">UR19_C0003G0049</name>
</gene>
<accession>A0A0F9YFQ8</accession>
<dbReference type="Proteomes" id="UP000034934">
    <property type="component" value="Unassembled WGS sequence"/>
</dbReference>
<comment type="caution">
    <text evidence="1">The sequence shown here is derived from an EMBL/GenBank/DDBJ whole genome shotgun (WGS) entry which is preliminary data.</text>
</comment>
<proteinExistence type="predicted"/>
<evidence type="ECO:0000313" key="2">
    <source>
        <dbReference type="Proteomes" id="UP000034934"/>
    </source>
</evidence>
<reference evidence="1 2" key="1">
    <citation type="journal article" date="2015" name="Nature">
        <title>rRNA introns, odd ribosomes, and small enigmatic genomes across a large radiation of phyla.</title>
        <authorList>
            <person name="Brown C.T."/>
            <person name="Hug L.A."/>
            <person name="Thomas B.C."/>
            <person name="Sharon I."/>
            <person name="Castelle C.J."/>
            <person name="Singh A."/>
            <person name="Wilkins M.J."/>
            <person name="Williams K.H."/>
            <person name="Banfield J.F."/>
        </authorList>
    </citation>
    <scope>NUCLEOTIDE SEQUENCE [LARGE SCALE GENOMIC DNA]</scope>
</reference>
<evidence type="ECO:0000313" key="1">
    <source>
        <dbReference type="EMBL" id="KKP30213.1"/>
    </source>
</evidence>
<name>A0A0F9YFQ8_9BACT</name>
<dbReference type="EMBL" id="LBOG01000003">
    <property type="protein sequence ID" value="KKP30213.1"/>
    <property type="molecule type" value="Genomic_DNA"/>
</dbReference>